<evidence type="ECO:0000256" key="31">
    <source>
        <dbReference type="ARBA" id="ARBA00049443"/>
    </source>
</evidence>
<dbReference type="GeneID" id="106166227"/>
<evidence type="ECO:0000256" key="26">
    <source>
        <dbReference type="ARBA" id="ARBA00048041"/>
    </source>
</evidence>
<evidence type="ECO:0000256" key="13">
    <source>
        <dbReference type="ARBA" id="ARBA00022989"/>
    </source>
</evidence>
<comment type="catalytic activity">
    <reaction evidence="29">
        <text>(2E)-geranial + NADPH + O2 + H(+) = (1E)-2,6-dimethylhepta-1,5-dien-1-yl formate + NADP(+) + H2O</text>
        <dbReference type="Rhea" id="RHEA:54860"/>
        <dbReference type="ChEBI" id="CHEBI:15377"/>
        <dbReference type="ChEBI" id="CHEBI:15378"/>
        <dbReference type="ChEBI" id="CHEBI:15379"/>
        <dbReference type="ChEBI" id="CHEBI:16980"/>
        <dbReference type="ChEBI" id="CHEBI:57783"/>
        <dbReference type="ChEBI" id="CHEBI:58349"/>
        <dbReference type="ChEBI" id="CHEBI:138375"/>
    </reaction>
    <physiologicalReaction direction="left-to-right" evidence="29">
        <dbReference type="Rhea" id="RHEA:54861"/>
    </physiologicalReaction>
</comment>
<evidence type="ECO:0000256" key="28">
    <source>
        <dbReference type="ARBA" id="ARBA00048459"/>
    </source>
</evidence>
<evidence type="ECO:0000256" key="32">
    <source>
        <dbReference type="ARBA" id="ARBA00049475"/>
    </source>
</evidence>
<evidence type="ECO:0000313" key="36">
    <source>
        <dbReference type="Proteomes" id="UP000085678"/>
    </source>
</evidence>
<dbReference type="InParanoid" id="A0A1S3IRL1"/>
<dbReference type="Pfam" id="PF00743">
    <property type="entry name" value="FMO-like"/>
    <property type="match status" value="1"/>
</dbReference>
<comment type="catalytic activity">
    <reaction evidence="20">
        <text>hypotaurine + NADH + O2 + H(+) = taurine + NAD(+) + H2O</text>
        <dbReference type="Rhea" id="RHEA:74111"/>
        <dbReference type="ChEBI" id="CHEBI:15377"/>
        <dbReference type="ChEBI" id="CHEBI:15378"/>
        <dbReference type="ChEBI" id="CHEBI:15379"/>
        <dbReference type="ChEBI" id="CHEBI:57540"/>
        <dbReference type="ChEBI" id="CHEBI:57853"/>
        <dbReference type="ChEBI" id="CHEBI:57945"/>
        <dbReference type="ChEBI" id="CHEBI:507393"/>
        <dbReference type="EC" id="1.14.13.8"/>
    </reaction>
    <physiologicalReaction direction="left-to-right" evidence="20">
        <dbReference type="Rhea" id="RHEA:74112"/>
    </physiologicalReaction>
</comment>
<keyword evidence="12 33" id="KW-0521">NADP</keyword>
<dbReference type="GO" id="GO:0006629">
    <property type="term" value="P:lipid metabolic process"/>
    <property type="evidence" value="ECO:0007669"/>
    <property type="project" value="UniProtKB-KW"/>
</dbReference>
<dbReference type="GO" id="GO:0004499">
    <property type="term" value="F:N,N-dimethylaniline monooxygenase activity"/>
    <property type="evidence" value="ECO:0007669"/>
    <property type="project" value="UniProtKB-UniRule"/>
</dbReference>
<evidence type="ECO:0000256" key="18">
    <source>
        <dbReference type="ARBA" id="ARBA00045722"/>
    </source>
</evidence>
<comment type="function">
    <text evidence="18">Acts as a Baeyer-Villiger monooxygenase on a broad range of substrates. Catalyzes the insertion of an oxygen atom into a carbon-carbon bond adjacent to a carbonyl, which converts ketones to esters. Active on diverse carbonyl compounds, whereas soft nucleophiles are mostly non- or poorly reactive. In contrast with other forms of FMO it is non- or poorly active on 'classical' substrates such as drugs, pesticides, and dietary components containing soft nucleophilic heteroatoms. Able to oxidize drug molecules bearing a carbonyl group on an aliphatic chain, such as nabumetone and pentoxifylline. Also, in the absence of substrates, shows slow but yet significant NADPH oxidase activity. Acts as a positive modulator of cholesterol biosynthesis as well as glucose homeostasis, promoting metabolic aging via pleiotropic effects.</text>
</comment>
<evidence type="ECO:0000313" key="37">
    <source>
        <dbReference type="RefSeq" id="XP_013400169.1"/>
    </source>
</evidence>
<comment type="catalytic activity">
    <reaction evidence="22">
        <text>heptan-2-one + NADPH + O2 + H(+) = pentyl acetate + NADP(+) + H2O</text>
        <dbReference type="Rhea" id="RHEA:54836"/>
        <dbReference type="ChEBI" id="CHEBI:5672"/>
        <dbReference type="ChEBI" id="CHEBI:15377"/>
        <dbReference type="ChEBI" id="CHEBI:15378"/>
        <dbReference type="ChEBI" id="CHEBI:15379"/>
        <dbReference type="ChEBI" id="CHEBI:57783"/>
        <dbReference type="ChEBI" id="CHEBI:58349"/>
        <dbReference type="ChEBI" id="CHEBI:87362"/>
    </reaction>
    <physiologicalReaction direction="left-to-right" evidence="22">
        <dbReference type="Rhea" id="RHEA:54837"/>
    </physiologicalReaction>
</comment>
<dbReference type="RefSeq" id="XP_013400169.1">
    <property type="nucleotide sequence ID" value="XM_013544715.1"/>
</dbReference>
<keyword evidence="8 35" id="KW-0812">Transmembrane</keyword>
<evidence type="ECO:0000256" key="15">
    <source>
        <dbReference type="ARBA" id="ARBA00023033"/>
    </source>
</evidence>
<keyword evidence="17 33" id="KW-0472">Membrane</keyword>
<dbReference type="GO" id="GO:0005789">
    <property type="term" value="C:endoplasmic reticulum membrane"/>
    <property type="evidence" value="ECO:0007669"/>
    <property type="project" value="UniProtKB-SubCell"/>
</dbReference>
<evidence type="ECO:0000256" key="4">
    <source>
        <dbReference type="ARBA" id="ARBA00009183"/>
    </source>
</evidence>
<evidence type="ECO:0000256" key="20">
    <source>
        <dbReference type="ARBA" id="ARBA00047338"/>
    </source>
</evidence>
<dbReference type="Proteomes" id="UP000085678">
    <property type="component" value="Unplaced"/>
</dbReference>
<dbReference type="PRINTS" id="PR00370">
    <property type="entry name" value="FMOXYGENASE"/>
</dbReference>
<evidence type="ECO:0000256" key="35">
    <source>
        <dbReference type="SAM" id="Phobius"/>
    </source>
</evidence>
<evidence type="ECO:0000256" key="11">
    <source>
        <dbReference type="ARBA" id="ARBA00022848"/>
    </source>
</evidence>
<evidence type="ECO:0000256" key="33">
    <source>
        <dbReference type="PIRNR" id="PIRNR000332"/>
    </source>
</evidence>
<evidence type="ECO:0000256" key="10">
    <source>
        <dbReference type="ARBA" id="ARBA00022827"/>
    </source>
</evidence>
<evidence type="ECO:0000256" key="34">
    <source>
        <dbReference type="RuleBase" id="RU361177"/>
    </source>
</evidence>
<comment type="function">
    <text evidence="19">Broad spectrum monooxygenase that catalyzes the oxygenation of a wide variety of nitrogen- and sulfur-containing compounds including xenobiotics. Catalyzes the S-oxygenation of hypotaurine to produce taurine, an organic osmolyte involved in cell volume regulation as well as a variety of cytoprotective and developmental processes. In vitro, catalyzes the N-oxygenation of trimethylamine (TMA) to produce trimethylamine N-oxide (TMAO) and could therefore participate to the detoxification of this compound that is generated by the action of gut microbiota from dietary precursors such as choline, choline containing compounds, betaine or L-carnitine.</text>
</comment>
<dbReference type="PANTHER" id="PTHR23023">
    <property type="entry name" value="DIMETHYLANILINE MONOOXYGENASE"/>
    <property type="match status" value="1"/>
</dbReference>
<dbReference type="OrthoDB" id="66881at2759"/>
<comment type="cofactor">
    <cofactor evidence="1 33 34">
        <name>FAD</name>
        <dbReference type="ChEBI" id="CHEBI:57692"/>
    </cofactor>
</comment>
<comment type="catalytic activity">
    <reaction evidence="32">
        <text>octan-3-one + NADPH + O2 + H(+) = pentyl propanoate + NADP(+) + H2O</text>
        <dbReference type="Rhea" id="RHEA:54840"/>
        <dbReference type="ChEBI" id="CHEBI:15377"/>
        <dbReference type="ChEBI" id="CHEBI:15378"/>
        <dbReference type="ChEBI" id="CHEBI:15379"/>
        <dbReference type="ChEBI" id="CHEBI:57783"/>
        <dbReference type="ChEBI" id="CHEBI:58349"/>
        <dbReference type="ChEBI" id="CHEBI:80946"/>
        <dbReference type="ChEBI" id="CHEBI:87373"/>
    </reaction>
    <physiologicalReaction direction="left-to-right" evidence="32">
        <dbReference type="Rhea" id="RHEA:54841"/>
    </physiologicalReaction>
</comment>
<evidence type="ECO:0000256" key="9">
    <source>
        <dbReference type="ARBA" id="ARBA00022824"/>
    </source>
</evidence>
<keyword evidence="13 35" id="KW-1133">Transmembrane helix</keyword>
<evidence type="ECO:0000256" key="6">
    <source>
        <dbReference type="ARBA" id="ARBA00022553"/>
    </source>
</evidence>
<dbReference type="Gene3D" id="3.50.50.60">
    <property type="entry name" value="FAD/NAD(P)-binding domain"/>
    <property type="match status" value="2"/>
</dbReference>
<comment type="catalytic activity">
    <reaction evidence="27">
        <text>trimethylamine + NADPH + O2 = trimethylamine N-oxide + NADP(+) + H2O</text>
        <dbReference type="Rhea" id="RHEA:31979"/>
        <dbReference type="ChEBI" id="CHEBI:15377"/>
        <dbReference type="ChEBI" id="CHEBI:15379"/>
        <dbReference type="ChEBI" id="CHEBI:15724"/>
        <dbReference type="ChEBI" id="CHEBI:57783"/>
        <dbReference type="ChEBI" id="CHEBI:58349"/>
        <dbReference type="ChEBI" id="CHEBI:58389"/>
        <dbReference type="EC" id="1.14.13.148"/>
    </reaction>
    <physiologicalReaction direction="left-to-right" evidence="27">
        <dbReference type="Rhea" id="RHEA:31980"/>
    </physiologicalReaction>
</comment>
<keyword evidence="9 33" id="KW-0256">Endoplasmic reticulum</keyword>
<evidence type="ECO:0000256" key="25">
    <source>
        <dbReference type="ARBA" id="ARBA00047977"/>
    </source>
</evidence>
<sequence length="551" mass="62956">MPGRKRIAVVGGGGCGLTAIKCCLDEDLDPVCFERSDQLGGLWLFRPGGKQDGEGTVMRSTVIDTSKEMMCWSDFPVPDDYPNFMHNTYVLKYFRMYAETFGLLKYIKFRHAIIKIKPARDFQTSGQWEVQYKDLEKDQEYTEIFDAVFCCTGHHTTKNQPKFPGQEKFQGKIVHSHDYSDERGYEGKRVVVVGVGNSGNDVASELGKVADKVFFSTRRGMWVMNLADKDGLPWDIVQTRRLTSWLESWLPFSWRCTMVENDINKRFNHELFGLKPKHRVFSQHLTANDTLPVRILCGKVVMKPNIAGFTKTGVKFDDGTVEDDIDLVVLATGYNYGFPYVDESVIKIEKNVINLYEYIWPLTTTHPTIAFIGCIQPLGAIFPCAELQCRWATRMFKGLCKLPSKDAMLADMQRKRDAMAQRYVQTQRHTIQVDWIPYMDELARHVGCKPNLLKLFLTDPVLAWAVLTGPCVPYQYRLMGPKPWKGAREAILSTMDRVMKPLQTRKPAGCSKRSGFGRFFSMMVLLVAISAVMVKLYYPDRLSSLVNMFSR</sequence>
<evidence type="ECO:0000256" key="22">
    <source>
        <dbReference type="ARBA" id="ARBA00047574"/>
    </source>
</evidence>
<comment type="catalytic activity">
    <reaction evidence="28">
        <text>octan-3-one + NADPH + O2 + H(+) = ethyl hexanoate + NADP(+) + H2O</text>
        <dbReference type="Rhea" id="RHEA:54856"/>
        <dbReference type="ChEBI" id="CHEBI:15377"/>
        <dbReference type="ChEBI" id="CHEBI:15378"/>
        <dbReference type="ChEBI" id="CHEBI:15379"/>
        <dbReference type="ChEBI" id="CHEBI:57783"/>
        <dbReference type="ChEBI" id="CHEBI:58349"/>
        <dbReference type="ChEBI" id="CHEBI:80946"/>
        <dbReference type="ChEBI" id="CHEBI:86055"/>
    </reaction>
    <physiologicalReaction direction="left-to-right" evidence="28">
        <dbReference type="Rhea" id="RHEA:54857"/>
    </physiologicalReaction>
</comment>
<comment type="catalytic activity">
    <reaction evidence="25">
        <text>hexan-3-one + NADPH + O2 + H(+) = ethyl butanoate + NADP(+) + H2O</text>
        <dbReference type="Rhea" id="RHEA:54844"/>
        <dbReference type="ChEBI" id="CHEBI:15377"/>
        <dbReference type="ChEBI" id="CHEBI:15378"/>
        <dbReference type="ChEBI" id="CHEBI:15379"/>
        <dbReference type="ChEBI" id="CHEBI:57783"/>
        <dbReference type="ChEBI" id="CHEBI:58349"/>
        <dbReference type="ChEBI" id="CHEBI:88764"/>
        <dbReference type="ChEBI" id="CHEBI:89891"/>
    </reaction>
    <physiologicalReaction direction="left-to-right" evidence="25">
        <dbReference type="Rhea" id="RHEA:54845"/>
    </physiologicalReaction>
</comment>
<dbReference type="GO" id="GO:0034899">
    <property type="term" value="F:trimethylamine monooxygenase activity"/>
    <property type="evidence" value="ECO:0007669"/>
    <property type="project" value="UniProtKB-EC"/>
</dbReference>
<accession>A0A1S3IRL1</accession>
<dbReference type="KEGG" id="lak:106166227"/>
<dbReference type="GO" id="GO:0016174">
    <property type="term" value="F:NAD(P)H oxidase H2O2-forming activity"/>
    <property type="evidence" value="ECO:0007669"/>
    <property type="project" value="UniProtKB-EC"/>
</dbReference>
<keyword evidence="15 33" id="KW-0503">Monooxygenase</keyword>
<dbReference type="GO" id="GO:0047822">
    <property type="term" value="F:hypotaurine monooxygenase activity"/>
    <property type="evidence" value="ECO:0007669"/>
    <property type="project" value="RHEA"/>
</dbReference>
<evidence type="ECO:0000256" key="24">
    <source>
        <dbReference type="ARBA" id="ARBA00047864"/>
    </source>
</evidence>
<comment type="similarity">
    <text evidence="4 33 34">Belongs to the FMO family.</text>
</comment>
<dbReference type="GO" id="GO:0050661">
    <property type="term" value="F:NADP binding"/>
    <property type="evidence" value="ECO:0007669"/>
    <property type="project" value="InterPro"/>
</dbReference>
<comment type="catalytic activity">
    <reaction evidence="31">
        <text>N,N-dimethylaniline + NADPH + O2 + H(+) = N,N-dimethylaniline N-oxide + NADP(+) + H2O</text>
        <dbReference type="Rhea" id="RHEA:24468"/>
        <dbReference type="ChEBI" id="CHEBI:15377"/>
        <dbReference type="ChEBI" id="CHEBI:15378"/>
        <dbReference type="ChEBI" id="CHEBI:15379"/>
        <dbReference type="ChEBI" id="CHEBI:16269"/>
        <dbReference type="ChEBI" id="CHEBI:17735"/>
        <dbReference type="ChEBI" id="CHEBI:57783"/>
        <dbReference type="ChEBI" id="CHEBI:58349"/>
        <dbReference type="EC" id="1.14.13.8"/>
    </reaction>
    <physiologicalReaction direction="left-to-right" evidence="31">
        <dbReference type="Rhea" id="RHEA:24469"/>
    </physiologicalReaction>
</comment>
<keyword evidence="6" id="KW-0597">Phosphoprotein</keyword>
<comment type="catalytic activity">
    <reaction evidence="23">
        <text>sulcatone + NADPH + O2 + H(+) = 4-methylpent-3-en-1-yl acetate + NADP(+) + H2O</text>
        <dbReference type="Rhea" id="RHEA:54864"/>
        <dbReference type="ChEBI" id="CHEBI:15377"/>
        <dbReference type="ChEBI" id="CHEBI:15378"/>
        <dbReference type="ChEBI" id="CHEBI:15379"/>
        <dbReference type="ChEBI" id="CHEBI:16310"/>
        <dbReference type="ChEBI" id="CHEBI:57783"/>
        <dbReference type="ChEBI" id="CHEBI:58349"/>
        <dbReference type="ChEBI" id="CHEBI:138373"/>
    </reaction>
    <physiologicalReaction direction="left-to-right" evidence="23">
        <dbReference type="Rhea" id="RHEA:54865"/>
    </physiologicalReaction>
</comment>
<feature type="transmembrane region" description="Helical" evidence="35">
    <location>
        <begin position="519"/>
        <end position="538"/>
    </location>
</feature>
<dbReference type="PRINTS" id="PR01125">
    <property type="entry name" value="FMOXYGENASE5"/>
</dbReference>
<evidence type="ECO:0000256" key="29">
    <source>
        <dbReference type="ARBA" id="ARBA00048989"/>
    </source>
</evidence>
<name>A0A1S3IRL1_LINAN</name>
<keyword evidence="5" id="KW-0488">Methylation</keyword>
<reference evidence="37" key="1">
    <citation type="submission" date="2025-08" db="UniProtKB">
        <authorList>
            <consortium name="RefSeq"/>
        </authorList>
    </citation>
    <scope>IDENTIFICATION</scope>
    <source>
        <tissue evidence="37">Gonads</tissue>
    </source>
</reference>
<protein>
    <recommendedName>
        <fullName evidence="34">Flavin-containing monooxygenase</fullName>
        <ecNumber evidence="34">1.-.-.-</ecNumber>
    </recommendedName>
</protein>
<dbReference type="InterPro" id="IPR002257">
    <property type="entry name" value="Flavin_mOase_5"/>
</dbReference>
<gene>
    <name evidence="37" type="primary">LOC106166227</name>
</gene>
<evidence type="ECO:0000256" key="14">
    <source>
        <dbReference type="ARBA" id="ARBA00023002"/>
    </source>
</evidence>
<comment type="catalytic activity">
    <reaction evidence="24">
        <text>NADPH + O2 + H(+) = H2O2 + NADP(+)</text>
        <dbReference type="Rhea" id="RHEA:11260"/>
        <dbReference type="ChEBI" id="CHEBI:15378"/>
        <dbReference type="ChEBI" id="CHEBI:15379"/>
        <dbReference type="ChEBI" id="CHEBI:16240"/>
        <dbReference type="ChEBI" id="CHEBI:57783"/>
        <dbReference type="ChEBI" id="CHEBI:58349"/>
        <dbReference type="EC" id="1.6.3.1"/>
    </reaction>
    <physiologicalReaction direction="left-to-right" evidence="24">
        <dbReference type="Rhea" id="RHEA:11261"/>
    </physiologicalReaction>
</comment>
<dbReference type="InterPro" id="IPR000960">
    <property type="entry name" value="Flavin_mOase"/>
</dbReference>
<comment type="catalytic activity">
    <reaction evidence="30">
        <text>heptan-4-one + NADPH + O2 + H(+) = propyl butanoate + NADP(+) + H2O</text>
        <dbReference type="Rhea" id="RHEA:54852"/>
        <dbReference type="ChEBI" id="CHEBI:15377"/>
        <dbReference type="ChEBI" id="CHEBI:15378"/>
        <dbReference type="ChEBI" id="CHEBI:15379"/>
        <dbReference type="ChEBI" id="CHEBI:57783"/>
        <dbReference type="ChEBI" id="CHEBI:58349"/>
        <dbReference type="ChEBI" id="CHEBI:89484"/>
        <dbReference type="ChEBI" id="CHEBI:89719"/>
    </reaction>
    <physiologicalReaction direction="left-to-right" evidence="30">
        <dbReference type="Rhea" id="RHEA:54853"/>
    </physiologicalReaction>
</comment>
<keyword evidence="11" id="KW-0492">Microsome</keyword>
<evidence type="ECO:0000256" key="17">
    <source>
        <dbReference type="ARBA" id="ARBA00023136"/>
    </source>
</evidence>
<evidence type="ECO:0000256" key="21">
    <source>
        <dbReference type="ARBA" id="ARBA00047426"/>
    </source>
</evidence>
<dbReference type="FunFam" id="3.50.50.60:FF:000159">
    <property type="entry name" value="Dimethylaniline monooxygenase [N-oxide-forming]"/>
    <property type="match status" value="1"/>
</dbReference>
<evidence type="ECO:0000256" key="7">
    <source>
        <dbReference type="ARBA" id="ARBA00022630"/>
    </source>
</evidence>
<dbReference type="InterPro" id="IPR020946">
    <property type="entry name" value="Flavin_mOase-like"/>
</dbReference>
<evidence type="ECO:0000256" key="30">
    <source>
        <dbReference type="ARBA" id="ARBA00048990"/>
    </source>
</evidence>
<evidence type="ECO:0000256" key="3">
    <source>
        <dbReference type="ARBA" id="ARBA00004524"/>
    </source>
</evidence>
<proteinExistence type="inferred from homology"/>
<dbReference type="InterPro" id="IPR050346">
    <property type="entry name" value="FMO-like"/>
</dbReference>
<evidence type="ECO:0000256" key="23">
    <source>
        <dbReference type="ARBA" id="ARBA00047855"/>
    </source>
</evidence>
<evidence type="ECO:0000256" key="16">
    <source>
        <dbReference type="ARBA" id="ARBA00023098"/>
    </source>
</evidence>
<dbReference type="GO" id="GO:0050660">
    <property type="term" value="F:flavin adenine dinucleotide binding"/>
    <property type="evidence" value="ECO:0007669"/>
    <property type="project" value="InterPro"/>
</dbReference>
<dbReference type="SUPFAM" id="SSF51905">
    <property type="entry name" value="FAD/NAD(P)-binding domain"/>
    <property type="match status" value="2"/>
</dbReference>
<comment type="catalytic activity">
    <reaction evidence="26">
        <text>hypotaurine + NADPH + O2 + H(+) = taurine + NADP(+) + H2O</text>
        <dbReference type="Rhea" id="RHEA:69819"/>
        <dbReference type="ChEBI" id="CHEBI:15377"/>
        <dbReference type="ChEBI" id="CHEBI:15378"/>
        <dbReference type="ChEBI" id="CHEBI:15379"/>
        <dbReference type="ChEBI" id="CHEBI:57783"/>
        <dbReference type="ChEBI" id="CHEBI:57853"/>
        <dbReference type="ChEBI" id="CHEBI:58349"/>
        <dbReference type="ChEBI" id="CHEBI:507393"/>
        <dbReference type="EC" id="1.14.13.8"/>
    </reaction>
    <physiologicalReaction direction="left-to-right" evidence="26">
        <dbReference type="Rhea" id="RHEA:69820"/>
    </physiologicalReaction>
</comment>
<keyword evidence="16" id="KW-0443">Lipid metabolism</keyword>
<comment type="catalytic activity">
    <reaction evidence="21">
        <text>hexan-3-one + NADPH + O2 + H(+) = propyl propanoate + NADP(+) + H2O</text>
        <dbReference type="Rhea" id="RHEA:54848"/>
        <dbReference type="ChEBI" id="CHEBI:15377"/>
        <dbReference type="ChEBI" id="CHEBI:15378"/>
        <dbReference type="ChEBI" id="CHEBI:15379"/>
        <dbReference type="ChEBI" id="CHEBI:57783"/>
        <dbReference type="ChEBI" id="CHEBI:58349"/>
        <dbReference type="ChEBI" id="CHEBI:89828"/>
        <dbReference type="ChEBI" id="CHEBI:89891"/>
    </reaction>
    <physiologicalReaction direction="left-to-right" evidence="21">
        <dbReference type="Rhea" id="RHEA:54849"/>
    </physiologicalReaction>
</comment>
<dbReference type="PIRSF" id="PIRSF000332">
    <property type="entry name" value="FMO"/>
    <property type="match status" value="1"/>
</dbReference>
<evidence type="ECO:0000256" key="1">
    <source>
        <dbReference type="ARBA" id="ARBA00001974"/>
    </source>
</evidence>
<keyword evidence="14 33" id="KW-0560">Oxidoreductase</keyword>
<evidence type="ECO:0000256" key="2">
    <source>
        <dbReference type="ARBA" id="ARBA00004389"/>
    </source>
</evidence>
<dbReference type="EC" id="1.-.-.-" evidence="34"/>
<evidence type="ECO:0000256" key="5">
    <source>
        <dbReference type="ARBA" id="ARBA00022481"/>
    </source>
</evidence>
<keyword evidence="36" id="KW-1185">Reference proteome</keyword>
<evidence type="ECO:0000256" key="8">
    <source>
        <dbReference type="ARBA" id="ARBA00022692"/>
    </source>
</evidence>
<dbReference type="AlphaFoldDB" id="A0A1S3IRL1"/>
<evidence type="ECO:0000256" key="12">
    <source>
        <dbReference type="ARBA" id="ARBA00022857"/>
    </source>
</evidence>
<evidence type="ECO:0000256" key="19">
    <source>
        <dbReference type="ARBA" id="ARBA00045957"/>
    </source>
</evidence>
<dbReference type="InterPro" id="IPR036188">
    <property type="entry name" value="FAD/NAD-bd_sf"/>
</dbReference>
<keyword evidence="7 33" id="KW-0285">Flavoprotein</keyword>
<keyword evidence="10 33" id="KW-0274">FAD</keyword>
<organism evidence="36 37">
    <name type="scientific">Lingula anatina</name>
    <name type="common">Brachiopod</name>
    <name type="synonym">Lingula unguis</name>
    <dbReference type="NCBI Taxonomy" id="7574"/>
    <lineage>
        <taxon>Eukaryota</taxon>
        <taxon>Metazoa</taxon>
        <taxon>Spiralia</taxon>
        <taxon>Lophotrochozoa</taxon>
        <taxon>Brachiopoda</taxon>
        <taxon>Linguliformea</taxon>
        <taxon>Lingulata</taxon>
        <taxon>Lingulida</taxon>
        <taxon>Linguloidea</taxon>
        <taxon>Lingulidae</taxon>
        <taxon>Lingula</taxon>
    </lineage>
</organism>
<comment type="subcellular location">
    <subcellularLocation>
        <location evidence="2">Endoplasmic reticulum membrane</location>
        <topology evidence="2">Single-pass membrane protein</topology>
    </subcellularLocation>
    <subcellularLocation>
        <location evidence="3">Microsome membrane</location>
    </subcellularLocation>
</comment>
<evidence type="ECO:0000256" key="27">
    <source>
        <dbReference type="ARBA" id="ARBA00048088"/>
    </source>
</evidence>